<protein>
    <submittedName>
        <fullName evidence="1">Cellulose-binding protein II</fullName>
    </submittedName>
</protein>
<name>A0A1Q3E3G1_LENED</name>
<evidence type="ECO:0000313" key="1">
    <source>
        <dbReference type="EMBL" id="GAW01701.1"/>
    </source>
</evidence>
<sequence length="206" mass="23165">MRVHLIDALTESQIDEAVQLIVNTFCNDEGEIEELVMKCYTGNDIDILKLYARAIVQAANLVGHIFVTTEGDLWPAPMISAAFCWEPGQSLWATKEQRELGFDQLSAAISPDTRIFWGEVKQVGDTLKAEHGLSSMPMDTFYVNMLVTDRHFQNRGFGTAVMKAVLAFLRTEEGGMLVLSLRVLKIEIEPYGDFVTMFVFDPYKTS</sequence>
<gene>
    <name evidence="1" type="ORF">LENED_003311</name>
</gene>
<evidence type="ECO:0000313" key="2">
    <source>
        <dbReference type="Proteomes" id="UP000188533"/>
    </source>
</evidence>
<dbReference type="Gene3D" id="3.40.630.30">
    <property type="match status" value="1"/>
</dbReference>
<dbReference type="CDD" id="cd04301">
    <property type="entry name" value="NAT_SF"/>
    <property type="match status" value="1"/>
</dbReference>
<dbReference type="EMBL" id="BDGU01000071">
    <property type="protein sequence ID" value="GAW01701.1"/>
    <property type="molecule type" value="Genomic_DNA"/>
</dbReference>
<organism evidence="1 2">
    <name type="scientific">Lentinula edodes</name>
    <name type="common">Shiitake mushroom</name>
    <name type="synonym">Lentinus edodes</name>
    <dbReference type="NCBI Taxonomy" id="5353"/>
    <lineage>
        <taxon>Eukaryota</taxon>
        <taxon>Fungi</taxon>
        <taxon>Dikarya</taxon>
        <taxon>Basidiomycota</taxon>
        <taxon>Agaricomycotina</taxon>
        <taxon>Agaricomycetes</taxon>
        <taxon>Agaricomycetidae</taxon>
        <taxon>Agaricales</taxon>
        <taxon>Marasmiineae</taxon>
        <taxon>Omphalotaceae</taxon>
        <taxon>Lentinula</taxon>
    </lineage>
</organism>
<reference evidence="1 2" key="2">
    <citation type="submission" date="2017-02" db="EMBL/GenBank/DDBJ databases">
        <title>A genome survey and senescence transcriptome analysis in Lentinula edodes.</title>
        <authorList>
            <person name="Sakamoto Y."/>
            <person name="Nakade K."/>
            <person name="Sato S."/>
            <person name="Yoshida Y."/>
            <person name="Miyazaki K."/>
            <person name="Natsume S."/>
            <person name="Konno N."/>
        </authorList>
    </citation>
    <scope>NUCLEOTIDE SEQUENCE [LARGE SCALE GENOMIC DNA]</scope>
    <source>
        <strain evidence="1 2">NBRC 111202</strain>
    </source>
</reference>
<comment type="caution">
    <text evidence="1">The sequence shown here is derived from an EMBL/GenBank/DDBJ whole genome shotgun (WGS) entry which is preliminary data.</text>
</comment>
<accession>A0A1Q3E3G1</accession>
<dbReference type="InterPro" id="IPR016181">
    <property type="entry name" value="Acyl_CoA_acyltransferase"/>
</dbReference>
<dbReference type="SUPFAM" id="SSF55729">
    <property type="entry name" value="Acyl-CoA N-acyltransferases (Nat)"/>
    <property type="match status" value="1"/>
</dbReference>
<proteinExistence type="predicted"/>
<dbReference type="AlphaFoldDB" id="A0A1Q3E3G1"/>
<dbReference type="Proteomes" id="UP000188533">
    <property type="component" value="Unassembled WGS sequence"/>
</dbReference>
<reference evidence="1 2" key="1">
    <citation type="submission" date="2016-08" db="EMBL/GenBank/DDBJ databases">
        <authorList>
            <consortium name="Lentinula edodes genome sequencing consortium"/>
            <person name="Sakamoto Y."/>
            <person name="Nakade K."/>
            <person name="Sato S."/>
            <person name="Yoshida Y."/>
            <person name="Miyazaki K."/>
            <person name="Natsume S."/>
            <person name="Konno N."/>
        </authorList>
    </citation>
    <scope>NUCLEOTIDE SEQUENCE [LARGE SCALE GENOMIC DNA]</scope>
    <source>
        <strain evidence="1 2">NBRC 111202</strain>
    </source>
</reference>
<dbReference type="STRING" id="5353.A0A1Q3E3G1"/>
<keyword evidence="2" id="KW-1185">Reference proteome</keyword>